<dbReference type="EMBL" id="PGTN01000052">
    <property type="protein sequence ID" value="PJF47366.1"/>
    <property type="molecule type" value="Genomic_DNA"/>
</dbReference>
<dbReference type="InterPro" id="IPR036291">
    <property type="entry name" value="NAD(P)-bd_dom_sf"/>
</dbReference>
<dbReference type="SUPFAM" id="SSF51735">
    <property type="entry name" value="NAD(P)-binding Rossmann-fold domains"/>
    <property type="match status" value="1"/>
</dbReference>
<gene>
    <name evidence="2" type="ORF">CUN48_08930</name>
</gene>
<dbReference type="PANTHER" id="PTHR43000">
    <property type="entry name" value="DTDP-D-GLUCOSE 4,6-DEHYDRATASE-RELATED"/>
    <property type="match status" value="1"/>
</dbReference>
<dbReference type="Pfam" id="PF16363">
    <property type="entry name" value="GDP_Man_Dehyd"/>
    <property type="match status" value="1"/>
</dbReference>
<feature type="domain" description="NAD(P)-binding" evidence="1">
    <location>
        <begin position="4"/>
        <end position="333"/>
    </location>
</feature>
<protein>
    <submittedName>
        <fullName evidence="2">CDP-paratose 2-epimerase</fullName>
    </submittedName>
</protein>
<evidence type="ECO:0000313" key="3">
    <source>
        <dbReference type="Proteomes" id="UP000230790"/>
    </source>
</evidence>
<organism evidence="2 3">
    <name type="scientific">Candidatus Thermofonsia Clade 3 bacterium</name>
    <dbReference type="NCBI Taxonomy" id="2364212"/>
    <lineage>
        <taxon>Bacteria</taxon>
        <taxon>Bacillati</taxon>
        <taxon>Chloroflexota</taxon>
        <taxon>Candidatus Thermofontia</taxon>
        <taxon>Candidatus Thermofonsia Clade 3</taxon>
    </lineage>
</organism>
<name>A0A2M8QC38_9CHLR</name>
<reference evidence="2 3" key="1">
    <citation type="submission" date="2017-11" db="EMBL/GenBank/DDBJ databases">
        <title>Evolution of Phototrophy in the Chloroflexi Phylum Driven by Horizontal Gene Transfer.</title>
        <authorList>
            <person name="Ward L.M."/>
            <person name="Hemp J."/>
            <person name="Shih P.M."/>
            <person name="Mcglynn S.E."/>
            <person name="Fischer W."/>
        </authorList>
    </citation>
    <scope>NUCLEOTIDE SEQUENCE [LARGE SCALE GENOMIC DNA]</scope>
    <source>
        <strain evidence="2">JP3_7</strain>
    </source>
</reference>
<proteinExistence type="predicted"/>
<dbReference type="Proteomes" id="UP000230790">
    <property type="component" value="Unassembled WGS sequence"/>
</dbReference>
<dbReference type="Gene3D" id="3.40.50.720">
    <property type="entry name" value="NAD(P)-binding Rossmann-like Domain"/>
    <property type="match status" value="1"/>
</dbReference>
<accession>A0A2M8QC38</accession>
<dbReference type="AlphaFoldDB" id="A0A2M8QC38"/>
<dbReference type="InterPro" id="IPR016040">
    <property type="entry name" value="NAD(P)-bd_dom"/>
</dbReference>
<evidence type="ECO:0000313" key="2">
    <source>
        <dbReference type="EMBL" id="PJF47366.1"/>
    </source>
</evidence>
<evidence type="ECO:0000259" key="1">
    <source>
        <dbReference type="Pfam" id="PF16363"/>
    </source>
</evidence>
<sequence length="346" mass="38896">MRVLIIGGAGFIGCNLAAHHLDKGNHVILLDNLSRPRTHHNLDWLHRKAQSEGRADHLSFHPVDIRDFPPLRRVLAETEPDLVVHLAGQVTVTKSVLNPREDFEINALGTFNVLEAIRTQPRPPAMIYASTNKVYGGLEDVAVVLDGMRYRYRDYPNGIAEDRPVDPKSPYGCSKCAGDQYTRDYARIYGLRTVVFRQSTIYGPHQFGLEDQGWLAWLMIATATGRPITIYGDGKQVRDMLHVHDLIAAYDAAWERMDTVAGEVFNIGGGVTNTLTIWSETGPWLEALAGRAIPVTYADWRPGDQRVFISDNRKAERLLGWSPKIGIREGAQQLWDWVTANRDLFS</sequence>
<comment type="caution">
    <text evidence="2">The sequence shown here is derived from an EMBL/GenBank/DDBJ whole genome shotgun (WGS) entry which is preliminary data.</text>
</comment>